<dbReference type="CDD" id="cd02440">
    <property type="entry name" value="AdoMet_MTases"/>
    <property type="match status" value="1"/>
</dbReference>
<dbReference type="SUPFAM" id="SSF53335">
    <property type="entry name" value="S-adenosyl-L-methionine-dependent methyltransferases"/>
    <property type="match status" value="1"/>
</dbReference>
<name>A0A6A5ZJU0_9PLEO</name>
<keyword evidence="2" id="KW-0489">Methyltransferase</keyword>
<dbReference type="AlphaFoldDB" id="A0A6A5ZJU0"/>
<feature type="domain" description="Methyltransferase" evidence="1">
    <location>
        <begin position="57"/>
        <end position="153"/>
    </location>
</feature>
<reference evidence="2" key="1">
    <citation type="journal article" date="2020" name="Stud. Mycol.">
        <title>101 Dothideomycetes genomes: a test case for predicting lifestyles and emergence of pathogens.</title>
        <authorList>
            <person name="Haridas S."/>
            <person name="Albert R."/>
            <person name="Binder M."/>
            <person name="Bloem J."/>
            <person name="Labutti K."/>
            <person name="Salamov A."/>
            <person name="Andreopoulos B."/>
            <person name="Baker S."/>
            <person name="Barry K."/>
            <person name="Bills G."/>
            <person name="Bluhm B."/>
            <person name="Cannon C."/>
            <person name="Castanera R."/>
            <person name="Culley D."/>
            <person name="Daum C."/>
            <person name="Ezra D."/>
            <person name="Gonzalez J."/>
            <person name="Henrissat B."/>
            <person name="Kuo A."/>
            <person name="Liang C."/>
            <person name="Lipzen A."/>
            <person name="Lutzoni F."/>
            <person name="Magnuson J."/>
            <person name="Mondo S."/>
            <person name="Nolan M."/>
            <person name="Ohm R."/>
            <person name="Pangilinan J."/>
            <person name="Park H.-J."/>
            <person name="Ramirez L."/>
            <person name="Alfaro M."/>
            <person name="Sun H."/>
            <person name="Tritt A."/>
            <person name="Yoshinaga Y."/>
            <person name="Zwiers L.-H."/>
            <person name="Turgeon B."/>
            <person name="Goodwin S."/>
            <person name="Spatafora J."/>
            <person name="Crous P."/>
            <person name="Grigoriev I."/>
        </authorList>
    </citation>
    <scope>NUCLEOTIDE SEQUENCE</scope>
    <source>
        <strain evidence="2">CBS 627.86</strain>
    </source>
</reference>
<dbReference type="OrthoDB" id="2013972at2759"/>
<sequence length="293" mass="32541">MSTQQTVDLHKLTRGGWADDEAVARYARAEKLTGLFAQTLIDKSGIVSAKDDVSAFDLATGTGIVVAKLYENLSKEQKAKLKVLGGDVSEPMLKFLKKRAEHVDWPGFETKVVDGNNIQLPQDTFTHIFVNFGIFVMKPGTSSVLRGLLKPGGFLGFTTWKKLAWYPWLVKAVERAPSKPYCPTEAEVEHALYSGLPWQATSYIESILQDAGFKNVETQEQTMTVDVGTPKENTEVMQLPLMMLSAFWEEGKRSALIKEVLGAFEENLTEQFGADGNVTWEWTAIIATGWKAE</sequence>
<accession>A0A6A5ZJU0</accession>
<dbReference type="Pfam" id="PF13649">
    <property type="entry name" value="Methyltransf_25"/>
    <property type="match status" value="1"/>
</dbReference>
<gene>
    <name evidence="2" type="ORF">BDV96DRAFT_642573</name>
</gene>
<dbReference type="GO" id="GO:0008168">
    <property type="term" value="F:methyltransferase activity"/>
    <property type="evidence" value="ECO:0007669"/>
    <property type="project" value="UniProtKB-KW"/>
</dbReference>
<keyword evidence="2" id="KW-0808">Transferase</keyword>
<evidence type="ECO:0000259" key="1">
    <source>
        <dbReference type="Pfam" id="PF13649"/>
    </source>
</evidence>
<dbReference type="Proteomes" id="UP000799770">
    <property type="component" value="Unassembled WGS sequence"/>
</dbReference>
<dbReference type="EMBL" id="ML977315">
    <property type="protein sequence ID" value="KAF2119555.1"/>
    <property type="molecule type" value="Genomic_DNA"/>
</dbReference>
<organism evidence="2 3">
    <name type="scientific">Lophiotrema nucula</name>
    <dbReference type="NCBI Taxonomy" id="690887"/>
    <lineage>
        <taxon>Eukaryota</taxon>
        <taxon>Fungi</taxon>
        <taxon>Dikarya</taxon>
        <taxon>Ascomycota</taxon>
        <taxon>Pezizomycotina</taxon>
        <taxon>Dothideomycetes</taxon>
        <taxon>Pleosporomycetidae</taxon>
        <taxon>Pleosporales</taxon>
        <taxon>Lophiotremataceae</taxon>
        <taxon>Lophiotrema</taxon>
    </lineage>
</organism>
<evidence type="ECO:0000313" key="2">
    <source>
        <dbReference type="EMBL" id="KAF2119555.1"/>
    </source>
</evidence>
<proteinExistence type="predicted"/>
<keyword evidence="3" id="KW-1185">Reference proteome</keyword>
<dbReference type="InterPro" id="IPR041698">
    <property type="entry name" value="Methyltransf_25"/>
</dbReference>
<evidence type="ECO:0000313" key="3">
    <source>
        <dbReference type="Proteomes" id="UP000799770"/>
    </source>
</evidence>
<dbReference type="Gene3D" id="3.40.50.150">
    <property type="entry name" value="Vaccinia Virus protein VP39"/>
    <property type="match status" value="1"/>
</dbReference>
<dbReference type="InterPro" id="IPR029063">
    <property type="entry name" value="SAM-dependent_MTases_sf"/>
</dbReference>
<protein>
    <submittedName>
        <fullName evidence="2">S-adenosyl-L-methionine-dependent methyltransferase</fullName>
    </submittedName>
</protein>
<dbReference type="GO" id="GO:0032259">
    <property type="term" value="P:methylation"/>
    <property type="evidence" value="ECO:0007669"/>
    <property type="project" value="UniProtKB-KW"/>
</dbReference>